<keyword evidence="8" id="KW-1185">Reference proteome</keyword>
<comment type="caution">
    <text evidence="7">The sequence shown here is derived from an EMBL/GenBank/DDBJ whole genome shotgun (WGS) entry which is preliminary data.</text>
</comment>
<reference evidence="8" key="1">
    <citation type="journal article" date="2019" name="Int. J. Syst. Evol. Microbiol.">
        <title>The Global Catalogue of Microorganisms (GCM) 10K type strain sequencing project: providing services to taxonomists for standard genome sequencing and annotation.</title>
        <authorList>
            <consortium name="The Broad Institute Genomics Platform"/>
            <consortium name="The Broad Institute Genome Sequencing Center for Infectious Disease"/>
            <person name="Wu L."/>
            <person name="Ma J."/>
        </authorList>
    </citation>
    <scope>NUCLEOTIDE SEQUENCE [LARGE SCALE GENOMIC DNA]</scope>
    <source>
        <strain evidence="8">CCUG 58938</strain>
    </source>
</reference>
<evidence type="ECO:0000313" key="8">
    <source>
        <dbReference type="Proteomes" id="UP001597112"/>
    </source>
</evidence>
<keyword evidence="2 5" id="KW-0812">Transmembrane</keyword>
<dbReference type="EMBL" id="JBHTKA010000001">
    <property type="protein sequence ID" value="MFD0998026.1"/>
    <property type="molecule type" value="Genomic_DNA"/>
</dbReference>
<dbReference type="Proteomes" id="UP001597112">
    <property type="component" value="Unassembled WGS sequence"/>
</dbReference>
<name>A0ABW3JYK3_9BACT</name>
<keyword evidence="3 5" id="KW-1133">Transmembrane helix</keyword>
<evidence type="ECO:0000256" key="1">
    <source>
        <dbReference type="ARBA" id="ARBA00004141"/>
    </source>
</evidence>
<gene>
    <name evidence="7" type="ORF">ACFQ21_01870</name>
</gene>
<evidence type="ECO:0000256" key="2">
    <source>
        <dbReference type="ARBA" id="ARBA00022692"/>
    </source>
</evidence>
<accession>A0ABW3JYK3</accession>
<feature type="transmembrane region" description="Helical" evidence="5">
    <location>
        <begin position="12"/>
        <end position="31"/>
    </location>
</feature>
<sequence length="292" mass="32935">MNEQKVNAGTRLAAMFLDHVIMTFAMMILAIPGMVATFSKAFNVGHDRPQASLFGNSVYIMLIGFAVYWCKDSINGRSPAKRILKLQVVDNTTGIAASPIKCWIRNIFLGFWPLEAIVALINPSRRIGDFVAGTKVVPFPAGTTEQKVNWKAVVISLALAYAVIGIPFYLMKSTLEGREINYVENSFNESESRATEQLFADSLESELDADVRVYDKIENEDLKYVSVIFRIKESYLPSEEAFEQLKSKTIALALIKFPEKTFIGRFRYVYRMGGSVQTRDVTLDWRDPVENE</sequence>
<organism evidence="7 8">
    <name type="scientific">Ohtaekwangia kribbensis</name>
    <dbReference type="NCBI Taxonomy" id="688913"/>
    <lineage>
        <taxon>Bacteria</taxon>
        <taxon>Pseudomonadati</taxon>
        <taxon>Bacteroidota</taxon>
        <taxon>Cytophagia</taxon>
        <taxon>Cytophagales</taxon>
        <taxon>Fulvivirgaceae</taxon>
        <taxon>Ohtaekwangia</taxon>
    </lineage>
</organism>
<comment type="subcellular location">
    <subcellularLocation>
        <location evidence="1">Membrane</location>
        <topology evidence="1">Multi-pass membrane protein</topology>
    </subcellularLocation>
</comment>
<evidence type="ECO:0000256" key="5">
    <source>
        <dbReference type="SAM" id="Phobius"/>
    </source>
</evidence>
<evidence type="ECO:0000259" key="6">
    <source>
        <dbReference type="Pfam" id="PF06271"/>
    </source>
</evidence>
<feature type="transmembrane region" description="Helical" evidence="5">
    <location>
        <begin position="152"/>
        <end position="171"/>
    </location>
</feature>
<evidence type="ECO:0000256" key="3">
    <source>
        <dbReference type="ARBA" id="ARBA00022989"/>
    </source>
</evidence>
<dbReference type="Pfam" id="PF06271">
    <property type="entry name" value="RDD"/>
    <property type="match status" value="1"/>
</dbReference>
<evidence type="ECO:0000256" key="4">
    <source>
        <dbReference type="ARBA" id="ARBA00023136"/>
    </source>
</evidence>
<dbReference type="InterPro" id="IPR010432">
    <property type="entry name" value="RDD"/>
</dbReference>
<dbReference type="RefSeq" id="WP_377574005.1">
    <property type="nucleotide sequence ID" value="NZ_JBHTKA010000001.1"/>
</dbReference>
<evidence type="ECO:0000313" key="7">
    <source>
        <dbReference type="EMBL" id="MFD0998026.1"/>
    </source>
</evidence>
<proteinExistence type="predicted"/>
<protein>
    <submittedName>
        <fullName evidence="7">RDD family protein</fullName>
    </submittedName>
</protein>
<feature type="domain" description="RDD" evidence="6">
    <location>
        <begin position="7"/>
        <end position="121"/>
    </location>
</feature>
<feature type="transmembrane region" description="Helical" evidence="5">
    <location>
        <begin position="51"/>
        <end position="70"/>
    </location>
</feature>
<keyword evidence="4 5" id="KW-0472">Membrane</keyword>